<dbReference type="GO" id="GO:0016787">
    <property type="term" value="F:hydrolase activity"/>
    <property type="evidence" value="ECO:0007669"/>
    <property type="project" value="UniProtKB-KW"/>
</dbReference>
<dbReference type="RefSeq" id="WP_186771103.1">
    <property type="nucleotide sequence ID" value="NZ_JACOMF010000014.1"/>
</dbReference>
<dbReference type="InterPro" id="IPR050272">
    <property type="entry name" value="Isochorismatase-like_hydrls"/>
</dbReference>
<dbReference type="AlphaFoldDB" id="A0A9X0UDF0"/>
<evidence type="ECO:0000313" key="3">
    <source>
        <dbReference type="EMBL" id="MBC4016332.1"/>
    </source>
</evidence>
<comment type="caution">
    <text evidence="3">The sequence shown here is derived from an EMBL/GenBank/DDBJ whole genome shotgun (WGS) entry which is preliminary data.</text>
</comment>
<reference evidence="3" key="1">
    <citation type="submission" date="2020-08" db="EMBL/GenBank/DDBJ databases">
        <authorList>
            <person name="Hu Y."/>
            <person name="Nguyen S.V."/>
            <person name="Li F."/>
            <person name="Fanning S."/>
        </authorList>
    </citation>
    <scope>NUCLEOTIDE SEQUENCE</scope>
    <source>
        <strain evidence="3">SYSU D8009</strain>
    </source>
</reference>
<keyword evidence="4" id="KW-1185">Reference proteome</keyword>
<dbReference type="PANTHER" id="PTHR43540:SF6">
    <property type="entry name" value="ISOCHORISMATASE-LIKE DOMAIN-CONTAINING PROTEIN"/>
    <property type="match status" value="1"/>
</dbReference>
<name>A0A9X0UDF0_9PROT</name>
<keyword evidence="1" id="KW-0378">Hydrolase</keyword>
<dbReference type="Gene3D" id="3.40.50.850">
    <property type="entry name" value="Isochorismatase-like"/>
    <property type="match status" value="1"/>
</dbReference>
<evidence type="ECO:0000313" key="4">
    <source>
        <dbReference type="Proteomes" id="UP000600101"/>
    </source>
</evidence>
<dbReference type="InterPro" id="IPR036380">
    <property type="entry name" value="Isochorismatase-like_sf"/>
</dbReference>
<dbReference type="CDD" id="cd00431">
    <property type="entry name" value="cysteine_hydrolases"/>
    <property type="match status" value="1"/>
</dbReference>
<gene>
    <name evidence="3" type="ORF">H7965_13490</name>
</gene>
<evidence type="ECO:0000256" key="1">
    <source>
        <dbReference type="ARBA" id="ARBA00022801"/>
    </source>
</evidence>
<dbReference type="InterPro" id="IPR000868">
    <property type="entry name" value="Isochorismatase-like_dom"/>
</dbReference>
<evidence type="ECO:0000259" key="2">
    <source>
        <dbReference type="Pfam" id="PF00857"/>
    </source>
</evidence>
<sequence>MPRSVTIAARPEPLAVVPEETALIVVDMQNAYLSKGGYLDLCGFDVSGAPPVIIEVARVIADCRAAGIPVIYLQNGFSPDLREAGGPTAPVWHKSNALQFMRANEAYAGKLITHGSWDHAIVPEVAPQPGDIVVPKARYSGFAGTSLEQVLNARRIRTVLIAGVATNVCVESTLRDAYHREFFPVMVTDATMTAGGEAAQKAAEFNVTAFFGWLTTAAELRAALMANAK</sequence>
<dbReference type="Proteomes" id="UP000600101">
    <property type="component" value="Unassembled WGS sequence"/>
</dbReference>
<proteinExistence type="predicted"/>
<organism evidence="3 4">
    <name type="scientific">Siccirubricoccus deserti</name>
    <dbReference type="NCBI Taxonomy" id="2013562"/>
    <lineage>
        <taxon>Bacteria</taxon>
        <taxon>Pseudomonadati</taxon>
        <taxon>Pseudomonadota</taxon>
        <taxon>Alphaproteobacteria</taxon>
        <taxon>Acetobacterales</taxon>
        <taxon>Roseomonadaceae</taxon>
        <taxon>Siccirubricoccus</taxon>
    </lineage>
</organism>
<feature type="domain" description="Isochorismatase-like" evidence="2">
    <location>
        <begin position="21"/>
        <end position="219"/>
    </location>
</feature>
<dbReference type="SUPFAM" id="SSF52499">
    <property type="entry name" value="Isochorismatase-like hydrolases"/>
    <property type="match status" value="1"/>
</dbReference>
<dbReference type="PANTHER" id="PTHR43540">
    <property type="entry name" value="PEROXYUREIDOACRYLATE/UREIDOACRYLATE AMIDOHYDROLASE-RELATED"/>
    <property type="match status" value="1"/>
</dbReference>
<dbReference type="EMBL" id="JACOMF010000014">
    <property type="protein sequence ID" value="MBC4016332.1"/>
    <property type="molecule type" value="Genomic_DNA"/>
</dbReference>
<accession>A0A9X0UDF0</accession>
<dbReference type="Pfam" id="PF00857">
    <property type="entry name" value="Isochorismatase"/>
    <property type="match status" value="1"/>
</dbReference>
<protein>
    <submittedName>
        <fullName evidence="3">Isochorismatase family protein</fullName>
    </submittedName>
</protein>